<comment type="caution">
    <text evidence="3">The sequence shown here is derived from an EMBL/GenBank/DDBJ whole genome shotgun (WGS) entry which is preliminary data.</text>
</comment>
<sequence>MSAAFANGGDAVKSAAAHSSSGSKQLKSNVSGKTLDTTRKQAGSPIDGPTKKKAWDNTNASIRNANGSAKPPSPAPSQMQNKQLHDQTVFLYSQLIGQDVTVSLTSGEQFTGVYSGTSDGYEHHIIKMTKQTRHAGQSQVNGNSASDFTGTGPDHELTVHIDDVADIAVPNVKLAAAVTTQQNGSAGFRTDTQISGQDSHLFRERELQPWQADPSTDVDLSLEVTSGGEWDQFAANKRLYGVDTDYNEEIYTTSIDRSNPEYRRRELEAERIAAEIERSAPANAHIAEERRRDAQRDDAGGDEEDKYSGVRRDGSALPKRAAGAYVPPSQRPITGAPTVPGAPFDPAIISSEIKIKTPTPAIVAPPAEVTQPTSKPAAPEPQAPAAVPVGAANHGPEYHVSAARDAFKHFANTEKLRIKQAQEAKRNNVRQEKNVKLNDLKKFAANFKLNSRVPDDLVPILAKDPGKQVEIQTKAEQAAKEAELRSKERSASKASSAASPAASSNLSQAALASTTLPSSSNQPNRKGVPQLHTGVQPGQNQSPRGQLNAQFPSRQQIRGQPPAPNLRMPSGPQGASSEMPLSPASATSSRALNVKAQEFVYRPGAQSFAPNASPSPAHTTSGVGPSPSTPNQPIPSFFDSKKTKETIPLSECFDAITFLAGADYTEEQKKKYAPNGGVPYSYNTPVTWSTTKENEGKSIDELYRQLYPPSRTASQGPSPMQTPLPGQIPQQLPPHGIPVQVMPVPNQRQPYYGPQSGHMPGYPGPNMPAHFQQQHSVQNSPRVQPMGPFNGQVPMQPFQGQGIPGYGASPSMGHRQPMPPGGMMPYQPGQTSKVIPQPRPGYPGHGFPPQQMGGHMMMPNPSAGGYSGPMPGFSPMPHQAQPHVPYPQHGPGGFMAGSPRPHPMSQQGSQQGYQPHPPPGGQHPMHFQRTMSGGYHQMTPRQQAAMPHHGSPGMGPAQGDEVK</sequence>
<feature type="compositionally biased region" description="Low complexity" evidence="1">
    <location>
        <begin position="903"/>
        <end position="914"/>
    </location>
</feature>
<organism evidence="3 4">
    <name type="scientific">Cercospora kikuchii</name>
    <dbReference type="NCBI Taxonomy" id="84275"/>
    <lineage>
        <taxon>Eukaryota</taxon>
        <taxon>Fungi</taxon>
        <taxon>Dikarya</taxon>
        <taxon>Ascomycota</taxon>
        <taxon>Pezizomycotina</taxon>
        <taxon>Dothideomycetes</taxon>
        <taxon>Dothideomycetidae</taxon>
        <taxon>Mycosphaerellales</taxon>
        <taxon>Mycosphaerellaceae</taxon>
        <taxon>Cercospora</taxon>
    </lineage>
</organism>
<feature type="compositionally biased region" description="Polar residues" evidence="1">
    <location>
        <begin position="608"/>
        <end position="623"/>
    </location>
</feature>
<dbReference type="OrthoDB" id="2275718at2759"/>
<dbReference type="Pfam" id="PF14438">
    <property type="entry name" value="SM-ATX"/>
    <property type="match status" value="1"/>
</dbReference>
<keyword evidence="4" id="KW-1185">Reference proteome</keyword>
<dbReference type="EMBL" id="BOLY01000004">
    <property type="protein sequence ID" value="GIZ44302.1"/>
    <property type="molecule type" value="Genomic_DNA"/>
</dbReference>
<evidence type="ECO:0000256" key="1">
    <source>
        <dbReference type="SAM" id="MobiDB-lite"/>
    </source>
</evidence>
<feature type="region of interest" description="Disordered" evidence="1">
    <location>
        <begin position="1"/>
        <end position="81"/>
    </location>
</feature>
<evidence type="ECO:0000259" key="2">
    <source>
        <dbReference type="SMART" id="SM01272"/>
    </source>
</evidence>
<dbReference type="GO" id="GO:0010494">
    <property type="term" value="C:cytoplasmic stress granule"/>
    <property type="evidence" value="ECO:0007669"/>
    <property type="project" value="TreeGrafter"/>
</dbReference>
<accession>A0A9P3CMW0</accession>
<reference evidence="3 4" key="1">
    <citation type="submission" date="2021-01" db="EMBL/GenBank/DDBJ databases">
        <title>Cercospora kikuchii MAFF 305040 whole genome shotgun sequence.</title>
        <authorList>
            <person name="Kashiwa T."/>
            <person name="Suzuki T."/>
        </authorList>
    </citation>
    <scope>NUCLEOTIDE SEQUENCE [LARGE SCALE GENOMIC DNA]</scope>
    <source>
        <strain evidence="3 4">MAFF 305040</strain>
    </source>
</reference>
<dbReference type="RefSeq" id="XP_044658789.1">
    <property type="nucleotide sequence ID" value="XM_044802854.1"/>
</dbReference>
<dbReference type="Proteomes" id="UP000825890">
    <property type="component" value="Unassembled WGS sequence"/>
</dbReference>
<dbReference type="InterPro" id="IPR025852">
    <property type="entry name" value="SM_dom_ATX"/>
</dbReference>
<feature type="domain" description="LsmAD" evidence="2">
    <location>
        <begin position="240"/>
        <end position="313"/>
    </location>
</feature>
<proteinExistence type="predicted"/>
<dbReference type="Pfam" id="PF06741">
    <property type="entry name" value="LsmAD"/>
    <property type="match status" value="1"/>
</dbReference>
<protein>
    <recommendedName>
        <fullName evidence="2">LsmAD domain-containing protein</fullName>
    </recommendedName>
</protein>
<dbReference type="GeneID" id="68293079"/>
<feature type="region of interest" description="Disordered" evidence="1">
    <location>
        <begin position="606"/>
        <end position="639"/>
    </location>
</feature>
<feature type="compositionally biased region" description="Low complexity" evidence="1">
    <location>
        <begin position="14"/>
        <end position="23"/>
    </location>
</feature>
<dbReference type="SMART" id="SM01272">
    <property type="entry name" value="LsmAD"/>
    <property type="match status" value="1"/>
</dbReference>
<dbReference type="GO" id="GO:0003729">
    <property type="term" value="F:mRNA binding"/>
    <property type="evidence" value="ECO:0007669"/>
    <property type="project" value="TreeGrafter"/>
</dbReference>
<name>A0A9P3CMW0_9PEZI</name>
<feature type="compositionally biased region" description="Polar residues" evidence="1">
    <location>
        <begin position="536"/>
        <end position="558"/>
    </location>
</feature>
<feature type="region of interest" description="Disordered" evidence="1">
    <location>
        <begin position="887"/>
        <end position="963"/>
    </location>
</feature>
<feature type="region of interest" description="Disordered" evidence="1">
    <location>
        <begin position="472"/>
        <end position="589"/>
    </location>
</feature>
<feature type="compositionally biased region" description="Polar residues" evidence="1">
    <location>
        <begin position="56"/>
        <end position="67"/>
    </location>
</feature>
<dbReference type="InterPro" id="IPR009604">
    <property type="entry name" value="LsmAD_domain"/>
</dbReference>
<feature type="compositionally biased region" description="Low complexity" evidence="1">
    <location>
        <begin position="492"/>
        <end position="521"/>
    </location>
</feature>
<gene>
    <name evidence="3" type="ORF">CKM354_000750400</name>
</gene>
<dbReference type="InterPro" id="IPR045117">
    <property type="entry name" value="ATXN2-like"/>
</dbReference>
<feature type="region of interest" description="Disordered" evidence="1">
    <location>
        <begin position="275"/>
        <end position="339"/>
    </location>
</feature>
<feature type="region of interest" description="Disordered" evidence="1">
    <location>
        <begin position="709"/>
        <end position="731"/>
    </location>
</feature>
<feature type="compositionally biased region" description="Polar residues" evidence="1">
    <location>
        <begin position="24"/>
        <end position="35"/>
    </location>
</feature>
<dbReference type="GO" id="GO:0034063">
    <property type="term" value="P:stress granule assembly"/>
    <property type="evidence" value="ECO:0007669"/>
    <property type="project" value="TreeGrafter"/>
</dbReference>
<feature type="compositionally biased region" description="Polar residues" evidence="1">
    <location>
        <begin position="711"/>
        <end position="721"/>
    </location>
</feature>
<feature type="compositionally biased region" description="Basic and acidic residues" evidence="1">
    <location>
        <begin position="286"/>
        <end position="299"/>
    </location>
</feature>
<evidence type="ECO:0000313" key="4">
    <source>
        <dbReference type="Proteomes" id="UP000825890"/>
    </source>
</evidence>
<evidence type="ECO:0000313" key="3">
    <source>
        <dbReference type="EMBL" id="GIZ44302.1"/>
    </source>
</evidence>
<dbReference type="PANTHER" id="PTHR12854">
    <property type="entry name" value="ATAXIN 2-RELATED"/>
    <property type="match status" value="1"/>
</dbReference>
<dbReference type="AlphaFoldDB" id="A0A9P3CMW0"/>
<feature type="compositionally biased region" description="Basic and acidic residues" evidence="1">
    <location>
        <begin position="477"/>
        <end position="491"/>
    </location>
</feature>
<dbReference type="PANTHER" id="PTHR12854:SF7">
    <property type="entry name" value="ATAXIN-2 HOMOLOG"/>
    <property type="match status" value="1"/>
</dbReference>